<dbReference type="GO" id="GO:0005886">
    <property type="term" value="C:plasma membrane"/>
    <property type="evidence" value="ECO:0007669"/>
    <property type="project" value="TreeGrafter"/>
</dbReference>
<dbReference type="EMBL" id="QASN01000006">
    <property type="protein sequence ID" value="PTU75887.1"/>
    <property type="molecule type" value="Genomic_DNA"/>
</dbReference>
<name>A0A2T5PDW3_9PSED</name>
<feature type="transmembrane region" description="Helical" evidence="1">
    <location>
        <begin position="46"/>
        <end position="67"/>
    </location>
</feature>
<feature type="transmembrane region" description="Helical" evidence="1">
    <location>
        <begin position="21"/>
        <end position="40"/>
    </location>
</feature>
<dbReference type="PANTHER" id="PTHR34980">
    <property type="entry name" value="INNER MEMBRANE PROTEIN-RELATED-RELATED"/>
    <property type="match status" value="1"/>
</dbReference>
<sequence>MHWYVDVLKKYAVFDGRARRAEYWWFTLFSVIASIVLSIIDGILGMPSVLSGIYALAVLLPSIGVAIRRLHDTGRSGWWLLLALVPIAGIVLIVFLALDSQPGENQYGPNPKGL</sequence>
<dbReference type="PANTHER" id="PTHR34980:SF2">
    <property type="entry name" value="INNER MEMBRANE PROTEIN YHAH-RELATED"/>
    <property type="match status" value="1"/>
</dbReference>
<keyword evidence="1" id="KW-0472">Membrane</keyword>
<dbReference type="Proteomes" id="UP000244064">
    <property type="component" value="Unassembled WGS sequence"/>
</dbReference>
<gene>
    <name evidence="2" type="ORF">DBO85_03750</name>
</gene>
<evidence type="ECO:0000313" key="2">
    <source>
        <dbReference type="EMBL" id="PTU75887.1"/>
    </source>
</evidence>
<keyword evidence="3" id="KW-1185">Reference proteome</keyword>
<accession>A0A2T5PDW3</accession>
<comment type="caution">
    <text evidence="2">The sequence shown here is derived from an EMBL/GenBank/DDBJ whole genome shotgun (WGS) entry which is preliminary data.</text>
</comment>
<evidence type="ECO:0000256" key="1">
    <source>
        <dbReference type="SAM" id="Phobius"/>
    </source>
</evidence>
<feature type="transmembrane region" description="Helical" evidence="1">
    <location>
        <begin position="79"/>
        <end position="98"/>
    </location>
</feature>
<evidence type="ECO:0000313" key="3">
    <source>
        <dbReference type="Proteomes" id="UP000244064"/>
    </source>
</evidence>
<dbReference type="OrthoDB" id="9812349at2"/>
<organism evidence="2 3">
    <name type="scientific">Pseudomonas mangrovi</name>
    <dbReference type="NCBI Taxonomy" id="2161748"/>
    <lineage>
        <taxon>Bacteria</taxon>
        <taxon>Pseudomonadati</taxon>
        <taxon>Pseudomonadota</taxon>
        <taxon>Gammaproteobacteria</taxon>
        <taxon>Pseudomonadales</taxon>
        <taxon>Pseudomonadaceae</taxon>
        <taxon>Pseudomonas</taxon>
    </lineage>
</organism>
<dbReference type="AlphaFoldDB" id="A0A2T5PDW3"/>
<reference evidence="2 3" key="1">
    <citation type="submission" date="2018-04" db="EMBL/GenBank/DDBJ databases">
        <title>Pseudomonas sp. nov., isolated from mangrove soil.</title>
        <authorList>
            <person name="Chen C."/>
        </authorList>
    </citation>
    <scope>NUCLEOTIDE SEQUENCE [LARGE SCALE GENOMIC DNA]</scope>
    <source>
        <strain evidence="2 3">TC-11</strain>
    </source>
</reference>
<keyword evidence="1" id="KW-1133">Transmembrane helix</keyword>
<proteinExistence type="predicted"/>
<dbReference type="Pfam" id="PF05656">
    <property type="entry name" value="DUF805"/>
    <property type="match status" value="1"/>
</dbReference>
<keyword evidence="1" id="KW-0812">Transmembrane</keyword>
<dbReference type="InterPro" id="IPR008523">
    <property type="entry name" value="DUF805"/>
</dbReference>
<protein>
    <submittedName>
        <fullName evidence="2">DUF805 domain-containing protein</fullName>
    </submittedName>
</protein>